<feature type="domain" description="DUF6690" evidence="1">
    <location>
        <begin position="5"/>
        <end position="274"/>
    </location>
</feature>
<evidence type="ECO:0000259" key="1">
    <source>
        <dbReference type="Pfam" id="PF20397"/>
    </source>
</evidence>
<sequence>MNAIRYKIAAAVAAAGIGPYVATETDMGRGAVQSFNGLFDGQTPVSVSPKEKLAHGIPSDEEQRERGYANHSLYEIEKLREVRHKEYRYDTELAQKLGGLPTDPSGQPTLSGHHVQDISQLLRFDISPNWVITQFSRVSTVLANLNLKGLRVPIVTGIRADDLAGTLTYYFDSSDQLQRVTFHGFTGNPTNLERLMVSGYGLQREPALEAGAYTKRWNGRPTHFLRLTHAPVVFSDAVHQKYTVFFELNHPDLPYGISAEARKIVETDHHTGRW</sequence>
<accession>A0ABT7PL31</accession>
<dbReference type="EMBL" id="JASZZN010000012">
    <property type="protein sequence ID" value="MDM4017217.1"/>
    <property type="molecule type" value="Genomic_DNA"/>
</dbReference>
<dbReference type="Proteomes" id="UP001239462">
    <property type="component" value="Unassembled WGS sequence"/>
</dbReference>
<evidence type="ECO:0000313" key="3">
    <source>
        <dbReference type="Proteomes" id="UP001239462"/>
    </source>
</evidence>
<gene>
    <name evidence="2" type="ORF">QTN89_17355</name>
</gene>
<reference evidence="2 3" key="1">
    <citation type="submission" date="2023-06" db="EMBL/GenBank/DDBJ databases">
        <title>Roseiconus lacunae JC819 isolated from Gulf of Mannar region, Tamil Nadu.</title>
        <authorList>
            <person name="Pk S."/>
            <person name="Ch S."/>
            <person name="Ch V.R."/>
        </authorList>
    </citation>
    <scope>NUCLEOTIDE SEQUENCE [LARGE SCALE GENOMIC DNA]</scope>
    <source>
        <strain evidence="2 3">JC819</strain>
    </source>
</reference>
<proteinExistence type="predicted"/>
<evidence type="ECO:0000313" key="2">
    <source>
        <dbReference type="EMBL" id="MDM4017217.1"/>
    </source>
</evidence>
<comment type="caution">
    <text evidence="2">The sequence shown here is derived from an EMBL/GenBank/DDBJ whole genome shotgun (WGS) entry which is preliminary data.</text>
</comment>
<keyword evidence="3" id="KW-1185">Reference proteome</keyword>
<dbReference type="RefSeq" id="WP_289164668.1">
    <property type="nucleotide sequence ID" value="NZ_JASZZN010000012.1"/>
</dbReference>
<organism evidence="2 3">
    <name type="scientific">Roseiconus lacunae</name>
    <dbReference type="NCBI Taxonomy" id="2605694"/>
    <lineage>
        <taxon>Bacteria</taxon>
        <taxon>Pseudomonadati</taxon>
        <taxon>Planctomycetota</taxon>
        <taxon>Planctomycetia</taxon>
        <taxon>Pirellulales</taxon>
        <taxon>Pirellulaceae</taxon>
        <taxon>Roseiconus</taxon>
    </lineage>
</organism>
<dbReference type="InterPro" id="IPR046512">
    <property type="entry name" value="DUF6690"/>
</dbReference>
<protein>
    <recommendedName>
        <fullName evidence="1">DUF6690 domain-containing protein</fullName>
    </recommendedName>
</protein>
<dbReference type="Pfam" id="PF20397">
    <property type="entry name" value="DUF6690"/>
    <property type="match status" value="1"/>
</dbReference>
<name>A0ABT7PL31_9BACT</name>